<evidence type="ECO:0000256" key="6">
    <source>
        <dbReference type="ARBA" id="ARBA00022692"/>
    </source>
</evidence>
<gene>
    <name evidence="18" type="ORF">EOS_24760</name>
</gene>
<dbReference type="InterPro" id="IPR049712">
    <property type="entry name" value="Poly_export"/>
</dbReference>
<keyword evidence="3" id="KW-0813">Transport</keyword>
<dbReference type="PROSITE" id="PS51257">
    <property type="entry name" value="PROKAR_LIPOPROTEIN"/>
    <property type="match status" value="1"/>
</dbReference>
<sequence length="386" mass="41570">MKKIAVSSKLIAVLSSTCLLLGGCMFAPGMKFDASRPVDPGDPNSVPVVTPITYALIQRDLLDRRDRLAADSRYAPLLGKPKPYRIGRHDVLSIIVWDHPELVMPNLTYDIDRTTGAMPGSAGMASQSVPGFVVDEHGLLQFPYVKGMRAEGLSEQELQQAVTRKLTGVIADPQVTVRVVGYRSQKAYVEGEVRTPGVKPITDVPATLAEMLNQADGIVPTGDPSRIQLTRGAATYDIDLAEMRAKGLSPTAIAIQNDDVIRVPPLLEHNVVVMGEVGKPSPVPFRSDGHLSLSDALGDAGGVSQVTADASEIYVIRRRVDGALPVVYHLDSKSPSAMSLASSFQLRSDDVVYVDAPGVIRWDRFITPLVGSTTGAYYLQRTARGN</sequence>
<keyword evidence="6" id="KW-0812">Transmembrane</keyword>
<dbReference type="Proteomes" id="UP000035963">
    <property type="component" value="Unassembled WGS sequence"/>
</dbReference>
<evidence type="ECO:0000259" key="17">
    <source>
        <dbReference type="Pfam" id="PF22461"/>
    </source>
</evidence>
<dbReference type="PANTHER" id="PTHR33619:SF3">
    <property type="entry name" value="POLYSACCHARIDE EXPORT PROTEIN GFCE-RELATED"/>
    <property type="match status" value="1"/>
</dbReference>
<evidence type="ECO:0000256" key="9">
    <source>
        <dbReference type="ARBA" id="ARBA00023065"/>
    </source>
</evidence>
<keyword evidence="19" id="KW-1185">Reference proteome</keyword>
<evidence type="ECO:0000259" key="16">
    <source>
        <dbReference type="Pfam" id="PF02563"/>
    </source>
</evidence>
<keyword evidence="7 15" id="KW-0732">Signal</keyword>
<evidence type="ECO:0000256" key="5">
    <source>
        <dbReference type="ARBA" id="ARBA00022597"/>
    </source>
</evidence>
<evidence type="ECO:0000256" key="15">
    <source>
        <dbReference type="SAM" id="SignalP"/>
    </source>
</evidence>
<keyword evidence="9" id="KW-0406">Ion transport</keyword>
<evidence type="ECO:0000256" key="13">
    <source>
        <dbReference type="ARBA" id="ARBA00023237"/>
    </source>
</evidence>
<dbReference type="InterPro" id="IPR054765">
    <property type="entry name" value="SLBB_dom"/>
</dbReference>
<dbReference type="InterPro" id="IPR003715">
    <property type="entry name" value="Poly_export_N"/>
</dbReference>
<evidence type="ECO:0000256" key="11">
    <source>
        <dbReference type="ARBA" id="ARBA00023136"/>
    </source>
</evidence>
<dbReference type="GO" id="GO:0015288">
    <property type="term" value="F:porin activity"/>
    <property type="evidence" value="ECO:0007669"/>
    <property type="project" value="UniProtKB-KW"/>
</dbReference>
<evidence type="ECO:0000256" key="12">
    <source>
        <dbReference type="ARBA" id="ARBA00023139"/>
    </source>
</evidence>
<organism evidence="18 19">
    <name type="scientific">Caballeronia mineralivorans PML1(12)</name>
    <dbReference type="NCBI Taxonomy" id="908627"/>
    <lineage>
        <taxon>Bacteria</taxon>
        <taxon>Pseudomonadati</taxon>
        <taxon>Pseudomonadota</taxon>
        <taxon>Betaproteobacteria</taxon>
        <taxon>Burkholderiales</taxon>
        <taxon>Burkholderiaceae</taxon>
        <taxon>Caballeronia</taxon>
    </lineage>
</organism>
<keyword evidence="12" id="KW-0564">Palmitate</keyword>
<dbReference type="Gene3D" id="3.10.560.10">
    <property type="entry name" value="Outer membrane lipoprotein wza domain like"/>
    <property type="match status" value="2"/>
</dbReference>
<dbReference type="GO" id="GO:0009279">
    <property type="term" value="C:cell outer membrane"/>
    <property type="evidence" value="ECO:0007669"/>
    <property type="project" value="UniProtKB-SubCell"/>
</dbReference>
<keyword evidence="14" id="KW-0449">Lipoprotein</keyword>
<name>A0A0J1CSF4_9BURK</name>
<keyword evidence="10" id="KW-0626">Porin</keyword>
<dbReference type="Pfam" id="PF22461">
    <property type="entry name" value="SLBB_2"/>
    <property type="match status" value="2"/>
</dbReference>
<dbReference type="PANTHER" id="PTHR33619">
    <property type="entry name" value="POLYSACCHARIDE EXPORT PROTEIN GFCE-RELATED"/>
    <property type="match status" value="1"/>
</dbReference>
<evidence type="ECO:0000256" key="3">
    <source>
        <dbReference type="ARBA" id="ARBA00022448"/>
    </source>
</evidence>
<dbReference type="OrthoDB" id="9815244at2"/>
<feature type="chain" id="PRO_5005249247" evidence="15">
    <location>
        <begin position="28"/>
        <end position="386"/>
    </location>
</feature>
<evidence type="ECO:0000256" key="7">
    <source>
        <dbReference type="ARBA" id="ARBA00022729"/>
    </source>
</evidence>
<dbReference type="GO" id="GO:0015159">
    <property type="term" value="F:polysaccharide transmembrane transporter activity"/>
    <property type="evidence" value="ECO:0007669"/>
    <property type="project" value="InterPro"/>
</dbReference>
<evidence type="ECO:0000256" key="1">
    <source>
        <dbReference type="ARBA" id="ARBA00004571"/>
    </source>
</evidence>
<evidence type="ECO:0000313" key="18">
    <source>
        <dbReference type="EMBL" id="KLU23552.1"/>
    </source>
</evidence>
<keyword evidence="4" id="KW-1134">Transmembrane beta strand</keyword>
<feature type="domain" description="SLBB" evidence="17">
    <location>
        <begin position="185"/>
        <end position="263"/>
    </location>
</feature>
<dbReference type="GO" id="GO:0046930">
    <property type="term" value="C:pore complex"/>
    <property type="evidence" value="ECO:0007669"/>
    <property type="project" value="UniProtKB-KW"/>
</dbReference>
<comment type="caution">
    <text evidence="18">The sequence shown here is derived from an EMBL/GenBank/DDBJ whole genome shotgun (WGS) entry which is preliminary data.</text>
</comment>
<reference evidence="18 19" key="1">
    <citation type="journal article" date="2015" name="Genome Announc.">
        <title>Draft Genome Sequence of Burkholderia sp. Strain PML1(12), an Ectomycorrhizosphere-Inhabiting Bacterium with Effective Mineral-Weathering Ability.</title>
        <authorList>
            <person name="Uroz S."/>
            <person name="Oger P."/>
        </authorList>
    </citation>
    <scope>NUCLEOTIDE SEQUENCE [LARGE SCALE GENOMIC DNA]</scope>
    <source>
        <strain evidence="19">PML1(12)</strain>
    </source>
</reference>
<keyword evidence="13" id="KW-0998">Cell outer membrane</keyword>
<dbReference type="GO" id="GO:0006811">
    <property type="term" value="P:monoatomic ion transport"/>
    <property type="evidence" value="ECO:0007669"/>
    <property type="project" value="UniProtKB-KW"/>
</dbReference>
<evidence type="ECO:0000256" key="10">
    <source>
        <dbReference type="ARBA" id="ARBA00023114"/>
    </source>
</evidence>
<accession>A0A0J1CSF4</accession>
<evidence type="ECO:0000256" key="4">
    <source>
        <dbReference type="ARBA" id="ARBA00022452"/>
    </source>
</evidence>
<keyword evidence="5 18" id="KW-0762">Sugar transport</keyword>
<feature type="domain" description="SLBB" evidence="17">
    <location>
        <begin position="270"/>
        <end position="354"/>
    </location>
</feature>
<dbReference type="AlphaFoldDB" id="A0A0J1CSF4"/>
<evidence type="ECO:0000313" key="19">
    <source>
        <dbReference type="Proteomes" id="UP000035963"/>
    </source>
</evidence>
<comment type="subcellular location">
    <subcellularLocation>
        <location evidence="1">Cell outer membrane</location>
        <topology evidence="1">Multi-pass membrane protein</topology>
    </subcellularLocation>
</comment>
<dbReference type="RefSeq" id="WP_047849360.1">
    <property type="nucleotide sequence ID" value="NZ_AEJF01000144.1"/>
</dbReference>
<feature type="domain" description="Polysaccharide export protein N-terminal" evidence="16">
    <location>
        <begin position="80"/>
        <end position="179"/>
    </location>
</feature>
<evidence type="ECO:0000256" key="8">
    <source>
        <dbReference type="ARBA" id="ARBA00023047"/>
    </source>
</evidence>
<feature type="signal peptide" evidence="15">
    <location>
        <begin position="1"/>
        <end position="27"/>
    </location>
</feature>
<dbReference type="PATRIC" id="fig|908627.4.peg.5527"/>
<comment type="similarity">
    <text evidence="2">Belongs to the BexD/CtrA/VexA family.</text>
</comment>
<keyword evidence="11" id="KW-0472">Membrane</keyword>
<evidence type="ECO:0000256" key="2">
    <source>
        <dbReference type="ARBA" id="ARBA00009450"/>
    </source>
</evidence>
<dbReference type="Gene3D" id="3.30.1950.10">
    <property type="entry name" value="wza like domain"/>
    <property type="match status" value="1"/>
</dbReference>
<evidence type="ECO:0000256" key="14">
    <source>
        <dbReference type="ARBA" id="ARBA00023288"/>
    </source>
</evidence>
<dbReference type="EMBL" id="AEJF01000144">
    <property type="protein sequence ID" value="KLU23552.1"/>
    <property type="molecule type" value="Genomic_DNA"/>
</dbReference>
<proteinExistence type="inferred from homology"/>
<dbReference type="Pfam" id="PF02563">
    <property type="entry name" value="Poly_export"/>
    <property type="match status" value="1"/>
</dbReference>
<protein>
    <submittedName>
        <fullName evidence="18">Sugar transporter</fullName>
    </submittedName>
</protein>
<keyword evidence="8" id="KW-0625">Polysaccharide transport</keyword>